<evidence type="ECO:0000313" key="3">
    <source>
        <dbReference type="Proteomes" id="UP000003250"/>
    </source>
</evidence>
<proteinExistence type="predicted"/>
<dbReference type="Proteomes" id="UP000003250">
    <property type="component" value="Unassembled WGS sequence"/>
</dbReference>
<sequence length="87" mass="9668">MEILSRRSGGEYADDRILRDEPSGQHGRGLVNGSPRRLAAARAAFFGGEPIKALSYGLAAFRDNPSPAIWYRRLSINRHYRGHGSGW</sequence>
<protein>
    <submittedName>
        <fullName evidence="2">Uncharacterized protein</fullName>
    </submittedName>
</protein>
<dbReference type="EMBL" id="AHAM01000219">
    <property type="protein sequence ID" value="EHK54221.1"/>
    <property type="molecule type" value="Genomic_DNA"/>
</dbReference>
<accession>H0HYG3</accession>
<reference evidence="2 3" key="1">
    <citation type="journal article" date="2012" name="J. Bacteriol.">
        <title>Draft Genome Sequence of Mesorhizobium alhagi CCNWXJ12-2T, a Novel Salt-Resistant Species Isolated from the Desert of Northwestern China.</title>
        <authorList>
            <person name="Zhou M."/>
            <person name="Chen W."/>
            <person name="Chen H."/>
            <person name="Wei G."/>
        </authorList>
    </citation>
    <scope>NUCLEOTIDE SEQUENCE [LARGE SCALE GENOMIC DNA]</scope>
    <source>
        <strain evidence="2 3">CCNWXJ12-2</strain>
    </source>
</reference>
<organism evidence="2 3">
    <name type="scientific">Mesorhizobium alhagi CCNWXJ12-2</name>
    <dbReference type="NCBI Taxonomy" id="1107882"/>
    <lineage>
        <taxon>Bacteria</taxon>
        <taxon>Pseudomonadati</taxon>
        <taxon>Pseudomonadota</taxon>
        <taxon>Alphaproteobacteria</taxon>
        <taxon>Hyphomicrobiales</taxon>
        <taxon>Phyllobacteriaceae</taxon>
        <taxon>Allomesorhizobium</taxon>
    </lineage>
</organism>
<evidence type="ECO:0000256" key="1">
    <source>
        <dbReference type="SAM" id="MobiDB-lite"/>
    </source>
</evidence>
<dbReference type="PATRIC" id="fig|1107882.3.peg.5089"/>
<dbReference type="RefSeq" id="WP_008838820.1">
    <property type="nucleotide sequence ID" value="NZ_AHAM01000219.1"/>
</dbReference>
<feature type="compositionally biased region" description="Basic and acidic residues" evidence="1">
    <location>
        <begin position="1"/>
        <end position="23"/>
    </location>
</feature>
<dbReference type="AlphaFoldDB" id="H0HYG3"/>
<feature type="region of interest" description="Disordered" evidence="1">
    <location>
        <begin position="1"/>
        <end position="33"/>
    </location>
</feature>
<name>H0HYG3_9HYPH</name>
<keyword evidence="3" id="KW-1185">Reference proteome</keyword>
<evidence type="ECO:0000313" key="2">
    <source>
        <dbReference type="EMBL" id="EHK54221.1"/>
    </source>
</evidence>
<gene>
    <name evidence="2" type="ORF">MAXJ12_26208</name>
</gene>